<keyword evidence="1" id="KW-0472">Membrane</keyword>
<keyword evidence="3" id="KW-1185">Reference proteome</keyword>
<evidence type="ECO:0000313" key="3">
    <source>
        <dbReference type="Proteomes" id="UP000625711"/>
    </source>
</evidence>
<dbReference type="OrthoDB" id="192611at2759"/>
<sequence>MMRQHPYGHAPNASHPAAHVVESYGVYHDSHQPTVNYHDPQYDRYHDTHITYTDSRSIERPKYNEHGDGYSTQRAHVSRAGVVVNASGNSSIVRGSASAQDNNTAATAQVAQNVHGNAQQAQNWNETDEVEGGLCCACQDQRKVPNTTTNTSDGRTSLWAIWCRPTILLLMLVLVASIFVLASGIMLYYHCTYLWML</sequence>
<protein>
    <submittedName>
        <fullName evidence="2">Uncharacterized protein</fullName>
    </submittedName>
</protein>
<name>A0A834HXR4_RHYFE</name>
<reference evidence="2" key="1">
    <citation type="submission" date="2020-08" db="EMBL/GenBank/DDBJ databases">
        <title>Genome sequencing and assembly of the red palm weevil Rhynchophorus ferrugineus.</title>
        <authorList>
            <person name="Dias G.B."/>
            <person name="Bergman C.M."/>
            <person name="Manee M."/>
        </authorList>
    </citation>
    <scope>NUCLEOTIDE SEQUENCE</scope>
    <source>
        <strain evidence="2">AA-2017</strain>
        <tissue evidence="2">Whole larva</tissue>
    </source>
</reference>
<dbReference type="AlphaFoldDB" id="A0A834HXR4"/>
<dbReference type="EMBL" id="JAACXV010014476">
    <property type="protein sequence ID" value="KAF7267010.1"/>
    <property type="molecule type" value="Genomic_DNA"/>
</dbReference>
<organism evidence="2 3">
    <name type="scientific">Rhynchophorus ferrugineus</name>
    <name type="common">Red palm weevil</name>
    <name type="synonym">Curculio ferrugineus</name>
    <dbReference type="NCBI Taxonomy" id="354439"/>
    <lineage>
        <taxon>Eukaryota</taxon>
        <taxon>Metazoa</taxon>
        <taxon>Ecdysozoa</taxon>
        <taxon>Arthropoda</taxon>
        <taxon>Hexapoda</taxon>
        <taxon>Insecta</taxon>
        <taxon>Pterygota</taxon>
        <taxon>Neoptera</taxon>
        <taxon>Endopterygota</taxon>
        <taxon>Coleoptera</taxon>
        <taxon>Polyphaga</taxon>
        <taxon>Cucujiformia</taxon>
        <taxon>Curculionidae</taxon>
        <taxon>Dryophthorinae</taxon>
        <taxon>Rhynchophorus</taxon>
    </lineage>
</organism>
<keyword evidence="1" id="KW-1133">Transmembrane helix</keyword>
<gene>
    <name evidence="2" type="ORF">GWI33_019716</name>
</gene>
<comment type="caution">
    <text evidence="2">The sequence shown here is derived from an EMBL/GenBank/DDBJ whole genome shotgun (WGS) entry which is preliminary data.</text>
</comment>
<feature type="transmembrane region" description="Helical" evidence="1">
    <location>
        <begin position="167"/>
        <end position="189"/>
    </location>
</feature>
<proteinExistence type="predicted"/>
<dbReference type="Proteomes" id="UP000625711">
    <property type="component" value="Unassembled WGS sequence"/>
</dbReference>
<evidence type="ECO:0000256" key="1">
    <source>
        <dbReference type="SAM" id="Phobius"/>
    </source>
</evidence>
<keyword evidence="1" id="KW-0812">Transmembrane</keyword>
<accession>A0A834HXR4</accession>
<evidence type="ECO:0000313" key="2">
    <source>
        <dbReference type="EMBL" id="KAF7267010.1"/>
    </source>
</evidence>